<protein>
    <recommendedName>
        <fullName evidence="1">DUF4126 domain-containing protein</fullName>
    </recommendedName>
</protein>
<organism evidence="2 3">
    <name type="scientific">Mycolicibacterium diernhoferi</name>
    <dbReference type="NCBI Taxonomy" id="1801"/>
    <lineage>
        <taxon>Bacteria</taxon>
        <taxon>Bacillati</taxon>
        <taxon>Actinomycetota</taxon>
        <taxon>Actinomycetes</taxon>
        <taxon>Mycobacteriales</taxon>
        <taxon>Mycobacteriaceae</taxon>
        <taxon>Mycolicibacterium</taxon>
    </lineage>
</organism>
<dbReference type="EMBL" id="MIJD01000643">
    <property type="protein sequence ID" value="OPE44780.1"/>
    <property type="molecule type" value="Genomic_DNA"/>
</dbReference>
<dbReference type="Pfam" id="PF13548">
    <property type="entry name" value="DUF4126"/>
    <property type="match status" value="1"/>
</dbReference>
<name>A0A1T3VSN8_9MYCO</name>
<dbReference type="RefSeq" id="WP_131830602.1">
    <property type="nucleotide sequence ID" value="NZ_MIJD01000643.1"/>
</dbReference>
<sequence>MELLTGFGLATAAGLNAYIPLLALGLLSRFTDLVTLPAGWSWLENGWVMLIVAVL</sequence>
<proteinExistence type="predicted"/>
<comment type="caution">
    <text evidence="2">The sequence shown here is derived from an EMBL/GenBank/DDBJ whole genome shotgun (WGS) entry which is preliminary data.</text>
</comment>
<evidence type="ECO:0000259" key="1">
    <source>
        <dbReference type="Pfam" id="PF13548"/>
    </source>
</evidence>
<accession>A0A1T3VSN8</accession>
<evidence type="ECO:0000313" key="3">
    <source>
        <dbReference type="Proteomes" id="UP000191039"/>
    </source>
</evidence>
<dbReference type="Proteomes" id="UP000191039">
    <property type="component" value="Unassembled WGS sequence"/>
</dbReference>
<feature type="domain" description="DUF4126" evidence="1">
    <location>
        <begin position="3"/>
        <end position="55"/>
    </location>
</feature>
<dbReference type="InterPro" id="IPR025196">
    <property type="entry name" value="DUF4126"/>
</dbReference>
<reference evidence="2 3" key="1">
    <citation type="submission" date="2016-09" db="EMBL/GenBank/DDBJ databases">
        <title>genome sequences of unsequenced Mycobacteria.</title>
        <authorList>
            <person name="Greninger A.L."/>
            <person name="Jerome K.R."/>
            <person name="Mcnair B."/>
            <person name="Wallis C."/>
            <person name="Fang F."/>
        </authorList>
    </citation>
    <scope>NUCLEOTIDE SEQUENCE [LARGE SCALE GENOMIC DNA]</scope>
    <source>
        <strain evidence="2 3">BM1</strain>
    </source>
</reference>
<dbReference type="AlphaFoldDB" id="A0A1T3VSN8"/>
<gene>
    <name evidence="2" type="ORF">BV510_30370</name>
</gene>
<feature type="non-terminal residue" evidence="2">
    <location>
        <position position="55"/>
    </location>
</feature>
<evidence type="ECO:0000313" key="2">
    <source>
        <dbReference type="EMBL" id="OPE44780.1"/>
    </source>
</evidence>